<sequence>LAYRLPRLCVPALLWERASLNNLKFEQRSYFSICSLYKHSFNQCTSYKSEKVSLFSYYNAFLKSIGLGLGIGR</sequence>
<dbReference type="AlphaFoldDB" id="A0A1A8PCR2"/>
<proteinExistence type="predicted"/>
<feature type="non-terminal residue" evidence="1">
    <location>
        <position position="1"/>
    </location>
</feature>
<accession>A0A1A8PCR2</accession>
<organism evidence="1">
    <name type="scientific">Nothobranchius pienaari</name>
    <dbReference type="NCBI Taxonomy" id="704102"/>
    <lineage>
        <taxon>Eukaryota</taxon>
        <taxon>Metazoa</taxon>
        <taxon>Chordata</taxon>
        <taxon>Craniata</taxon>
        <taxon>Vertebrata</taxon>
        <taxon>Euteleostomi</taxon>
        <taxon>Actinopterygii</taxon>
        <taxon>Neopterygii</taxon>
        <taxon>Teleostei</taxon>
        <taxon>Neoteleostei</taxon>
        <taxon>Acanthomorphata</taxon>
        <taxon>Ovalentaria</taxon>
        <taxon>Atherinomorphae</taxon>
        <taxon>Cyprinodontiformes</taxon>
        <taxon>Nothobranchiidae</taxon>
        <taxon>Nothobranchius</taxon>
    </lineage>
</organism>
<gene>
    <name evidence="1" type="primary">Nfu_g_1_001560</name>
</gene>
<evidence type="ECO:0000313" key="1">
    <source>
        <dbReference type="EMBL" id="SBR78807.1"/>
    </source>
</evidence>
<name>A0A1A8PCR2_9TELE</name>
<reference evidence="1" key="1">
    <citation type="submission" date="2016-05" db="EMBL/GenBank/DDBJ databases">
        <authorList>
            <person name="Lavstsen T."/>
            <person name="Jespersen J.S."/>
        </authorList>
    </citation>
    <scope>NUCLEOTIDE SEQUENCE</scope>
    <source>
        <tissue evidence="1">Brain</tissue>
    </source>
</reference>
<feature type="non-terminal residue" evidence="1">
    <location>
        <position position="73"/>
    </location>
</feature>
<protein>
    <submittedName>
        <fullName evidence="1">Uncharacterized protein</fullName>
    </submittedName>
</protein>
<reference evidence="1" key="2">
    <citation type="submission" date="2016-06" db="EMBL/GenBank/DDBJ databases">
        <title>The genome of a short-lived fish provides insights into sex chromosome evolution and the genetic control of aging.</title>
        <authorList>
            <person name="Reichwald K."/>
            <person name="Felder M."/>
            <person name="Petzold A."/>
            <person name="Koch P."/>
            <person name="Groth M."/>
            <person name="Platzer M."/>
        </authorList>
    </citation>
    <scope>NUCLEOTIDE SEQUENCE</scope>
    <source>
        <tissue evidence="1">Brain</tissue>
    </source>
</reference>
<dbReference type="EMBL" id="HAEG01007258">
    <property type="protein sequence ID" value="SBR78807.1"/>
    <property type="molecule type" value="Transcribed_RNA"/>
</dbReference>